<dbReference type="GO" id="GO:0003677">
    <property type="term" value="F:DNA binding"/>
    <property type="evidence" value="ECO:0007669"/>
    <property type="project" value="UniProtKB-KW"/>
</dbReference>
<dbReference type="RefSeq" id="WP_073625626.1">
    <property type="nucleotide sequence ID" value="NZ_FRXO01000001.1"/>
</dbReference>
<keyword evidence="1" id="KW-0805">Transcription regulation</keyword>
<keyword evidence="3" id="KW-0804">Transcription</keyword>
<dbReference type="PANTHER" id="PTHR33204:SF39">
    <property type="entry name" value="TRANSCRIPTIONAL REGULATORY PROTEIN"/>
    <property type="match status" value="1"/>
</dbReference>
<dbReference type="SUPFAM" id="SSF46785">
    <property type="entry name" value="Winged helix' DNA-binding domain"/>
    <property type="match status" value="1"/>
</dbReference>
<evidence type="ECO:0000313" key="6">
    <source>
        <dbReference type="Proteomes" id="UP000186406"/>
    </source>
</evidence>
<evidence type="ECO:0000256" key="1">
    <source>
        <dbReference type="ARBA" id="ARBA00023015"/>
    </source>
</evidence>
<dbReference type="EMBL" id="FRXO01000001">
    <property type="protein sequence ID" value="SHO61073.1"/>
    <property type="molecule type" value="Genomic_DNA"/>
</dbReference>
<evidence type="ECO:0000256" key="3">
    <source>
        <dbReference type="ARBA" id="ARBA00023163"/>
    </source>
</evidence>
<dbReference type="InterPro" id="IPR002577">
    <property type="entry name" value="HTH_HxlR"/>
</dbReference>
<sequence length="133" mass="15178">MLQRHTEVTTEFRRDECNPITRDVLTRVGDKWTVFTVVVLGGGPKRFNELKRSIDGISQRMLTLTLRTLERDGIVTRSVFPTVPPRVDYALTPLGMTLLRTLKDLHDWVSSNADEITQARAAFDRRSAVQQPL</sequence>
<dbReference type="AlphaFoldDB" id="A0A1M7Z805"/>
<dbReference type="Gene3D" id="1.10.10.10">
    <property type="entry name" value="Winged helix-like DNA-binding domain superfamily/Winged helix DNA-binding domain"/>
    <property type="match status" value="1"/>
</dbReference>
<keyword evidence="6" id="KW-1185">Reference proteome</keyword>
<dbReference type="OrthoDB" id="9800350at2"/>
<keyword evidence="2" id="KW-0238">DNA-binding</keyword>
<evidence type="ECO:0000313" key="5">
    <source>
        <dbReference type="EMBL" id="SHO61073.1"/>
    </source>
</evidence>
<gene>
    <name evidence="5" type="ORF">SAMN02745172_00548</name>
</gene>
<proteinExistence type="predicted"/>
<dbReference type="Proteomes" id="UP000186406">
    <property type="component" value="Unassembled WGS sequence"/>
</dbReference>
<protein>
    <submittedName>
        <fullName evidence="5">Transcriptional regulator, HxlR family</fullName>
    </submittedName>
</protein>
<dbReference type="InterPro" id="IPR036388">
    <property type="entry name" value="WH-like_DNA-bd_sf"/>
</dbReference>
<organism evidence="5 6">
    <name type="scientific">Pseudoxanthobacter soli DSM 19599</name>
    <dbReference type="NCBI Taxonomy" id="1123029"/>
    <lineage>
        <taxon>Bacteria</taxon>
        <taxon>Pseudomonadati</taxon>
        <taxon>Pseudomonadota</taxon>
        <taxon>Alphaproteobacteria</taxon>
        <taxon>Hyphomicrobiales</taxon>
        <taxon>Segnochrobactraceae</taxon>
        <taxon>Pseudoxanthobacter</taxon>
    </lineage>
</organism>
<accession>A0A1M7Z805</accession>
<dbReference type="PANTHER" id="PTHR33204">
    <property type="entry name" value="TRANSCRIPTIONAL REGULATOR, MARR FAMILY"/>
    <property type="match status" value="1"/>
</dbReference>
<dbReference type="PROSITE" id="PS51118">
    <property type="entry name" value="HTH_HXLR"/>
    <property type="match status" value="1"/>
</dbReference>
<dbReference type="STRING" id="1123029.SAMN02745172_00548"/>
<dbReference type="Pfam" id="PF01638">
    <property type="entry name" value="HxlR"/>
    <property type="match status" value="1"/>
</dbReference>
<reference evidence="5 6" key="1">
    <citation type="submission" date="2016-12" db="EMBL/GenBank/DDBJ databases">
        <authorList>
            <person name="Song W.-J."/>
            <person name="Kurnit D.M."/>
        </authorList>
    </citation>
    <scope>NUCLEOTIDE SEQUENCE [LARGE SCALE GENOMIC DNA]</scope>
    <source>
        <strain evidence="5 6">DSM 19599</strain>
    </source>
</reference>
<evidence type="ECO:0000259" key="4">
    <source>
        <dbReference type="PROSITE" id="PS51118"/>
    </source>
</evidence>
<name>A0A1M7Z805_9HYPH</name>
<dbReference type="InterPro" id="IPR036390">
    <property type="entry name" value="WH_DNA-bd_sf"/>
</dbReference>
<feature type="domain" description="HTH hxlR-type" evidence="4">
    <location>
        <begin position="17"/>
        <end position="117"/>
    </location>
</feature>
<evidence type="ECO:0000256" key="2">
    <source>
        <dbReference type="ARBA" id="ARBA00023125"/>
    </source>
</evidence>